<organism evidence="2 3">
    <name type="scientific">Blastopirellula sediminis</name>
    <dbReference type="NCBI Taxonomy" id="2894196"/>
    <lineage>
        <taxon>Bacteria</taxon>
        <taxon>Pseudomonadati</taxon>
        <taxon>Planctomycetota</taxon>
        <taxon>Planctomycetia</taxon>
        <taxon>Pirellulales</taxon>
        <taxon>Pirellulaceae</taxon>
        <taxon>Blastopirellula</taxon>
    </lineage>
</organism>
<dbReference type="CDD" id="cd00060">
    <property type="entry name" value="FHA"/>
    <property type="match status" value="1"/>
</dbReference>
<dbReference type="EMBL" id="JAJKFT010000004">
    <property type="protein sequence ID" value="MCC9628644.1"/>
    <property type="molecule type" value="Genomic_DNA"/>
</dbReference>
<dbReference type="AlphaFoldDB" id="A0A9X1ML04"/>
<evidence type="ECO:0000313" key="3">
    <source>
        <dbReference type="Proteomes" id="UP001139103"/>
    </source>
</evidence>
<dbReference type="RefSeq" id="WP_230218069.1">
    <property type="nucleotide sequence ID" value="NZ_JAJKFT010000004.1"/>
</dbReference>
<evidence type="ECO:0008006" key="4">
    <source>
        <dbReference type="Google" id="ProtNLM"/>
    </source>
</evidence>
<comment type="caution">
    <text evidence="2">The sequence shown here is derived from an EMBL/GenBank/DDBJ whole genome shotgun (WGS) entry which is preliminary data.</text>
</comment>
<dbReference type="Proteomes" id="UP001139103">
    <property type="component" value="Unassembled WGS sequence"/>
</dbReference>
<accession>A0A9X1ML04</accession>
<keyword evidence="3" id="KW-1185">Reference proteome</keyword>
<sequence length="253" mass="28165">MPAFVVITSGITAGHRQWIESPVLRVGSDSSCGVVVPSLELAPHAGTLEYRSGQYFVYNKSLHAQTVGQTELKPMGSCVWQPGQVWLLASDATLMLEVEGDPAPCREQVDTLPSVLEEEDDDSYPAEKADDQETEAKPSLNTGQLIQVGVIILCVIGSVALLMQDQLKDKTPRADLPTLKEIVDQSQAGLPNETRMLQYAMAMKLRDRPEDAKRWFYELRDRLLVRQATLRQQNEPDSIPMLDFTLAQLEQVE</sequence>
<proteinExistence type="predicted"/>
<gene>
    <name evidence="2" type="ORF">LOC68_09560</name>
</gene>
<name>A0A9X1ML04_9BACT</name>
<evidence type="ECO:0000313" key="2">
    <source>
        <dbReference type="EMBL" id="MCC9628644.1"/>
    </source>
</evidence>
<feature type="compositionally biased region" description="Basic and acidic residues" evidence="1">
    <location>
        <begin position="125"/>
        <end position="136"/>
    </location>
</feature>
<feature type="region of interest" description="Disordered" evidence="1">
    <location>
        <begin position="114"/>
        <end position="137"/>
    </location>
</feature>
<protein>
    <recommendedName>
        <fullName evidence="4">FHA domain-containing protein</fullName>
    </recommendedName>
</protein>
<evidence type="ECO:0000256" key="1">
    <source>
        <dbReference type="SAM" id="MobiDB-lite"/>
    </source>
</evidence>
<reference evidence="2" key="1">
    <citation type="submission" date="2021-11" db="EMBL/GenBank/DDBJ databases">
        <title>Genome sequence.</title>
        <authorList>
            <person name="Sun Q."/>
        </authorList>
    </citation>
    <scope>NUCLEOTIDE SEQUENCE</scope>
    <source>
        <strain evidence="2">JC732</strain>
    </source>
</reference>